<dbReference type="Proteomes" id="UP000054481">
    <property type="component" value="Unassembled WGS sequence"/>
</dbReference>
<sequence length="209" mass="21515">MSPTDEGFVVTAISAVDGRSTIECWHLDAPVQISSVPGTDGASNTNLGPVTSLAYTVIPSHFDGGLHNAPCAQFVSFLSGQAVVTIPGTDEEAIIEGGANGLIIAVDTSDVSKEGHRTTYPGDTPTVALQLPFPGGKIPPHKMRKEGVVANNDVVGNDSVAVTGLLALTFGGKGCIDFATDDVSLPGEERGELHLASKVDLAEHTISVL</sequence>
<keyword evidence="2" id="KW-1185">Reference proteome</keyword>
<reference evidence="1 2" key="1">
    <citation type="journal article" date="2014" name="Genome Biol. Evol.">
        <title>Comparative genomics and transcriptomics analyses reveal divergent lifestyle features of nematode endoparasitic fungus Hirsutella minnesotensis.</title>
        <authorList>
            <person name="Lai Y."/>
            <person name="Liu K."/>
            <person name="Zhang X."/>
            <person name="Zhang X."/>
            <person name="Li K."/>
            <person name="Wang N."/>
            <person name="Shu C."/>
            <person name="Wu Y."/>
            <person name="Wang C."/>
            <person name="Bushley K.E."/>
            <person name="Xiang M."/>
            <person name="Liu X."/>
        </authorList>
    </citation>
    <scope>NUCLEOTIDE SEQUENCE [LARGE SCALE GENOMIC DNA]</scope>
    <source>
        <strain evidence="1 2">3608</strain>
    </source>
</reference>
<proteinExistence type="predicted"/>
<accession>A0A0F8A619</accession>
<gene>
    <name evidence="1" type="ORF">HIM_04391</name>
</gene>
<evidence type="ECO:0000313" key="1">
    <source>
        <dbReference type="EMBL" id="KJZ76309.1"/>
    </source>
</evidence>
<dbReference type="OrthoDB" id="3223416at2759"/>
<protein>
    <submittedName>
        <fullName evidence="1">Uncharacterized protein</fullName>
    </submittedName>
</protein>
<evidence type="ECO:0000313" key="2">
    <source>
        <dbReference type="Proteomes" id="UP000054481"/>
    </source>
</evidence>
<name>A0A0F8A619_9HYPO</name>
<dbReference type="EMBL" id="KQ030512">
    <property type="protein sequence ID" value="KJZ76309.1"/>
    <property type="molecule type" value="Genomic_DNA"/>
</dbReference>
<organism evidence="1 2">
    <name type="scientific">Hirsutella minnesotensis 3608</name>
    <dbReference type="NCBI Taxonomy" id="1043627"/>
    <lineage>
        <taxon>Eukaryota</taxon>
        <taxon>Fungi</taxon>
        <taxon>Dikarya</taxon>
        <taxon>Ascomycota</taxon>
        <taxon>Pezizomycotina</taxon>
        <taxon>Sordariomycetes</taxon>
        <taxon>Hypocreomycetidae</taxon>
        <taxon>Hypocreales</taxon>
        <taxon>Ophiocordycipitaceae</taxon>
        <taxon>Hirsutella</taxon>
    </lineage>
</organism>
<dbReference type="AlphaFoldDB" id="A0A0F8A619"/>